<dbReference type="AlphaFoldDB" id="A0AAQ3P8E3"/>
<dbReference type="Proteomes" id="UP001374535">
    <property type="component" value="Chromosome 1"/>
</dbReference>
<gene>
    <name evidence="2" type="ORF">V8G54_001251</name>
</gene>
<evidence type="ECO:0000313" key="3">
    <source>
        <dbReference type="Proteomes" id="UP001374535"/>
    </source>
</evidence>
<keyword evidence="1" id="KW-1133">Transmembrane helix</keyword>
<protein>
    <submittedName>
        <fullName evidence="2">Uncharacterized protein</fullName>
    </submittedName>
</protein>
<keyword evidence="3" id="KW-1185">Reference proteome</keyword>
<evidence type="ECO:0000256" key="1">
    <source>
        <dbReference type="SAM" id="Phobius"/>
    </source>
</evidence>
<dbReference type="EMBL" id="CP144700">
    <property type="protein sequence ID" value="WVZ22707.1"/>
    <property type="molecule type" value="Genomic_DNA"/>
</dbReference>
<evidence type="ECO:0000313" key="2">
    <source>
        <dbReference type="EMBL" id="WVZ22707.1"/>
    </source>
</evidence>
<organism evidence="2 3">
    <name type="scientific">Vigna mungo</name>
    <name type="common">Black gram</name>
    <name type="synonym">Phaseolus mungo</name>
    <dbReference type="NCBI Taxonomy" id="3915"/>
    <lineage>
        <taxon>Eukaryota</taxon>
        <taxon>Viridiplantae</taxon>
        <taxon>Streptophyta</taxon>
        <taxon>Embryophyta</taxon>
        <taxon>Tracheophyta</taxon>
        <taxon>Spermatophyta</taxon>
        <taxon>Magnoliopsida</taxon>
        <taxon>eudicotyledons</taxon>
        <taxon>Gunneridae</taxon>
        <taxon>Pentapetalae</taxon>
        <taxon>rosids</taxon>
        <taxon>fabids</taxon>
        <taxon>Fabales</taxon>
        <taxon>Fabaceae</taxon>
        <taxon>Papilionoideae</taxon>
        <taxon>50 kb inversion clade</taxon>
        <taxon>NPAAA clade</taxon>
        <taxon>indigoferoid/millettioid clade</taxon>
        <taxon>Phaseoleae</taxon>
        <taxon>Vigna</taxon>
    </lineage>
</organism>
<keyword evidence="1" id="KW-0472">Membrane</keyword>
<proteinExistence type="predicted"/>
<accession>A0AAQ3P8E3</accession>
<feature type="transmembrane region" description="Helical" evidence="1">
    <location>
        <begin position="72"/>
        <end position="91"/>
    </location>
</feature>
<keyword evidence="1" id="KW-0812">Transmembrane</keyword>
<reference evidence="2 3" key="1">
    <citation type="journal article" date="2023" name="Life. Sci Alliance">
        <title>Evolutionary insights into 3D genome organization and epigenetic landscape of Vigna mungo.</title>
        <authorList>
            <person name="Junaid A."/>
            <person name="Singh B."/>
            <person name="Bhatia S."/>
        </authorList>
    </citation>
    <scope>NUCLEOTIDE SEQUENCE [LARGE SCALE GENOMIC DNA]</scope>
    <source>
        <strain evidence="2">Urdbean</strain>
    </source>
</reference>
<name>A0AAQ3P8E3_VIGMU</name>
<sequence>MNCCNTHFFSRINLVLFESFSESHESQFWFDSMPVGGIVHRSHSKTARVMQSNLKNPNYFCTNLIRKRDKMVVLFFPVMFIHYFSFFYLLASQRNLLSPPMALIHLSVFS</sequence>